<feature type="domain" description="Bacterial bifunctional deaminase-reductase C-terminal" evidence="1">
    <location>
        <begin position="3"/>
        <end position="179"/>
    </location>
</feature>
<sequence>MAKLIYFTPTSLDGFIAGETDSINWSTPSEEVSAFINDRHRPIGIYLYGRKEYETMMVWETPDVIPGLTPAMMDFGRIWQAADKIVYSKSLETVSTPKTRLEREFEPQAVRDLKAQLPHDISVAGPNLAAQAIRAGLVDEYQLLVVPVLLGGGKRVLPSSVGVKLELLDERRFGNGWVYLRYRTRA</sequence>
<gene>
    <name evidence="2" type="ORF">LARV_00206</name>
</gene>
<dbReference type="PANTHER" id="PTHR38011:SF11">
    <property type="entry name" value="2,5-DIAMINO-6-RIBOSYLAMINO-4(3H)-PYRIMIDINONE 5'-PHOSPHATE REDUCTASE"/>
    <property type="match status" value="1"/>
</dbReference>
<accession>A0A0S7B671</accession>
<dbReference type="GO" id="GO:0008703">
    <property type="term" value="F:5-amino-6-(5-phosphoribosylamino)uracil reductase activity"/>
    <property type="evidence" value="ECO:0007669"/>
    <property type="project" value="InterPro"/>
</dbReference>
<organism evidence="2">
    <name type="scientific">Longilinea arvoryzae</name>
    <dbReference type="NCBI Taxonomy" id="360412"/>
    <lineage>
        <taxon>Bacteria</taxon>
        <taxon>Bacillati</taxon>
        <taxon>Chloroflexota</taxon>
        <taxon>Anaerolineae</taxon>
        <taxon>Anaerolineales</taxon>
        <taxon>Anaerolineaceae</taxon>
        <taxon>Longilinea</taxon>
    </lineage>
</organism>
<dbReference type="InterPro" id="IPR024072">
    <property type="entry name" value="DHFR-like_dom_sf"/>
</dbReference>
<dbReference type="Gene3D" id="3.40.430.10">
    <property type="entry name" value="Dihydrofolate Reductase, subunit A"/>
    <property type="match status" value="1"/>
</dbReference>
<dbReference type="PANTHER" id="PTHR38011">
    <property type="entry name" value="DIHYDROFOLATE REDUCTASE FAMILY PROTEIN (AFU_ORTHOLOGUE AFUA_8G06820)"/>
    <property type="match status" value="1"/>
</dbReference>
<dbReference type="InterPro" id="IPR002734">
    <property type="entry name" value="RibDG_C"/>
</dbReference>
<evidence type="ECO:0000259" key="1">
    <source>
        <dbReference type="Pfam" id="PF01872"/>
    </source>
</evidence>
<dbReference type="SUPFAM" id="SSF53597">
    <property type="entry name" value="Dihydrofolate reductase-like"/>
    <property type="match status" value="1"/>
</dbReference>
<protein>
    <submittedName>
        <fullName evidence="2">Dihydrofolate reductase</fullName>
    </submittedName>
</protein>
<dbReference type="OrthoDB" id="195113at2"/>
<name>A0A0S7B671_9CHLR</name>
<dbReference type="AlphaFoldDB" id="A0A0S7B671"/>
<dbReference type="RefSeq" id="WP_075071893.1">
    <property type="nucleotide sequence ID" value="NZ_DF967972.1"/>
</dbReference>
<evidence type="ECO:0000313" key="3">
    <source>
        <dbReference type="Proteomes" id="UP000055060"/>
    </source>
</evidence>
<dbReference type="Proteomes" id="UP000055060">
    <property type="component" value="Unassembled WGS sequence"/>
</dbReference>
<dbReference type="GO" id="GO:0009231">
    <property type="term" value="P:riboflavin biosynthetic process"/>
    <property type="evidence" value="ECO:0007669"/>
    <property type="project" value="InterPro"/>
</dbReference>
<dbReference type="EMBL" id="DF967972">
    <property type="protein sequence ID" value="GAP12471.1"/>
    <property type="molecule type" value="Genomic_DNA"/>
</dbReference>
<reference evidence="2" key="1">
    <citation type="submission" date="2015-07" db="EMBL/GenBank/DDBJ databases">
        <title>Draft Genome Sequences of Anaerolinea thermolimosa IMO-1, Bellilinea caldifistulae GOMI-1, Leptolinea tardivitalis YMTK-2, Levilinea saccharolytica KIBI-1,Longilinea arvoryzae KOME-1, Previously Described as Members of the Anaerolineaceae (Chloroflexi).</title>
        <authorList>
            <person name="Sekiguchi Y."/>
            <person name="Ohashi A."/>
            <person name="Matsuura N."/>
            <person name="Tourlousse M.D."/>
        </authorList>
    </citation>
    <scope>NUCLEOTIDE SEQUENCE [LARGE SCALE GENOMIC DNA]</scope>
    <source>
        <strain evidence="2">KOME-1</strain>
    </source>
</reference>
<dbReference type="InterPro" id="IPR050765">
    <property type="entry name" value="Riboflavin_Biosynth_HTPR"/>
</dbReference>
<keyword evidence="3" id="KW-1185">Reference proteome</keyword>
<evidence type="ECO:0000313" key="2">
    <source>
        <dbReference type="EMBL" id="GAP12471.1"/>
    </source>
</evidence>
<dbReference type="STRING" id="360412.LARV_00206"/>
<proteinExistence type="predicted"/>
<dbReference type="Pfam" id="PF01872">
    <property type="entry name" value="RibD_C"/>
    <property type="match status" value="1"/>
</dbReference>